<feature type="region of interest" description="Disordered" evidence="1">
    <location>
        <begin position="234"/>
        <end position="258"/>
    </location>
</feature>
<dbReference type="OrthoDB" id="6270617at2759"/>
<feature type="region of interest" description="Disordered" evidence="1">
    <location>
        <begin position="1"/>
        <end position="21"/>
    </location>
</feature>
<protein>
    <submittedName>
        <fullName evidence="3">Uncharacterized protein</fullName>
    </submittedName>
</protein>
<evidence type="ECO:0000256" key="2">
    <source>
        <dbReference type="SAM" id="Phobius"/>
    </source>
</evidence>
<evidence type="ECO:0000256" key="1">
    <source>
        <dbReference type="SAM" id="MobiDB-lite"/>
    </source>
</evidence>
<accession>A0A482W4A9</accession>
<feature type="non-terminal residue" evidence="3">
    <location>
        <position position="307"/>
    </location>
</feature>
<feature type="compositionally biased region" description="Basic and acidic residues" evidence="1">
    <location>
        <begin position="1"/>
        <end position="16"/>
    </location>
</feature>
<feature type="non-terminal residue" evidence="3">
    <location>
        <position position="1"/>
    </location>
</feature>
<reference evidence="3 4" key="1">
    <citation type="submission" date="2017-03" db="EMBL/GenBank/DDBJ databases">
        <title>Genome of the blue death feigning beetle - Asbolus verrucosus.</title>
        <authorList>
            <person name="Rider S.D."/>
        </authorList>
    </citation>
    <scope>NUCLEOTIDE SEQUENCE [LARGE SCALE GENOMIC DNA]</scope>
    <source>
        <strain evidence="3">Butters</strain>
        <tissue evidence="3">Head and leg muscle</tissue>
    </source>
</reference>
<feature type="transmembrane region" description="Helical" evidence="2">
    <location>
        <begin position="276"/>
        <end position="301"/>
    </location>
</feature>
<keyword evidence="4" id="KW-1185">Reference proteome</keyword>
<comment type="caution">
    <text evidence="3">The sequence shown here is derived from an EMBL/GenBank/DDBJ whole genome shotgun (WGS) entry which is preliminary data.</text>
</comment>
<evidence type="ECO:0000313" key="4">
    <source>
        <dbReference type="Proteomes" id="UP000292052"/>
    </source>
</evidence>
<keyword evidence="2" id="KW-0472">Membrane</keyword>
<gene>
    <name evidence="3" type="ORF">BDFB_006038</name>
</gene>
<feature type="region of interest" description="Disordered" evidence="1">
    <location>
        <begin position="121"/>
        <end position="207"/>
    </location>
</feature>
<feature type="compositionally biased region" description="Basic and acidic residues" evidence="1">
    <location>
        <begin position="141"/>
        <end position="161"/>
    </location>
</feature>
<keyword evidence="2" id="KW-1133">Transmembrane helix</keyword>
<dbReference type="Proteomes" id="UP000292052">
    <property type="component" value="Unassembled WGS sequence"/>
</dbReference>
<sequence length="307" mass="35916">LKFDLSSEEQRHRLENTEEAPVYPENRRWPWQNLYIDDNEESRKKEPDFDLELPERFRNFEEFLDRNQNELKSEDDLPIYYNSRPSFEDAYDEYRNLEKTRKFDRYNFRYLNNQILDDVRPYPHEDDFSFGDDEEGEEEMEVKSSHHGRDVHELKGEDERSHSHHMAPPAYEQKSHEEASGKGALENGKLEDPSQFAYPPTDSRFFQNIQTDDGDQKIQTKIQKLQDNKIHLSHRSDDGFSEETDQVEMNPDRSTDESMDVVAVRPQLQNAESASVYIIAVVAGISAAATVGLIAVGIGWYKNKACR</sequence>
<proteinExistence type="predicted"/>
<dbReference type="EMBL" id="QDEB01032702">
    <property type="protein sequence ID" value="RZC39603.1"/>
    <property type="molecule type" value="Genomic_DNA"/>
</dbReference>
<name>A0A482W4A9_ASBVE</name>
<organism evidence="3 4">
    <name type="scientific">Asbolus verrucosus</name>
    <name type="common">Desert ironclad beetle</name>
    <dbReference type="NCBI Taxonomy" id="1661398"/>
    <lineage>
        <taxon>Eukaryota</taxon>
        <taxon>Metazoa</taxon>
        <taxon>Ecdysozoa</taxon>
        <taxon>Arthropoda</taxon>
        <taxon>Hexapoda</taxon>
        <taxon>Insecta</taxon>
        <taxon>Pterygota</taxon>
        <taxon>Neoptera</taxon>
        <taxon>Endopterygota</taxon>
        <taxon>Coleoptera</taxon>
        <taxon>Polyphaga</taxon>
        <taxon>Cucujiformia</taxon>
        <taxon>Tenebrionidae</taxon>
        <taxon>Pimeliinae</taxon>
        <taxon>Asbolus</taxon>
    </lineage>
</organism>
<keyword evidence="2" id="KW-0812">Transmembrane</keyword>
<evidence type="ECO:0000313" key="3">
    <source>
        <dbReference type="EMBL" id="RZC39603.1"/>
    </source>
</evidence>
<feature type="compositionally biased region" description="Acidic residues" evidence="1">
    <location>
        <begin position="128"/>
        <end position="140"/>
    </location>
</feature>
<dbReference type="AlphaFoldDB" id="A0A482W4A9"/>